<keyword evidence="4" id="KW-0560">Oxidoreductase</keyword>
<dbReference type="PANTHER" id="PTHR43401">
    <property type="entry name" value="L-THREONINE 3-DEHYDROGENASE"/>
    <property type="match status" value="1"/>
</dbReference>
<sequence>MCSTRFGTHAGGASPRRQAVVLDGPRTFRLVEHTPRQPGPGEAQVRVHAVGICGSDRELYLGHRAAPYVRYPITPGHEWSGTVIAVGEGASASLIGRKVVGEGLRNCETCAPCRDGETNLCTAGYEETGFTRPGAMAPTLALPARLLHTLPPDADLTAAALLEPAACAAAAVLKACPLPGSRVAVIGSGALGLLATQLLGAFSPSELMVVATSPDRADLSRRFGATAYRTWDHASGLTGFDLVIDAAGATSTARAATSMLRPGGRLVLAGTPVHGAEELDPAHVVARQLSIGTAFGASSGAWAYAVRAFSAARLTPLELLTHQLGIDEFERAMELAGADDPHVGRVLLHP</sequence>
<dbReference type="SUPFAM" id="SSF51735">
    <property type="entry name" value="NAD(P)-binding Rossmann-fold domains"/>
    <property type="match status" value="1"/>
</dbReference>
<evidence type="ECO:0000259" key="13">
    <source>
        <dbReference type="SMART" id="SM00829"/>
    </source>
</evidence>
<dbReference type="RefSeq" id="WP_358470847.1">
    <property type="nucleotide sequence ID" value="NZ_JBEZAE010000009.1"/>
</dbReference>
<evidence type="ECO:0000256" key="2">
    <source>
        <dbReference type="ARBA" id="ARBA00022723"/>
    </source>
</evidence>
<dbReference type="Gene3D" id="3.40.50.720">
    <property type="entry name" value="NAD(P)-binding Rossmann-like Domain"/>
    <property type="match status" value="1"/>
</dbReference>
<dbReference type="InterPro" id="IPR036291">
    <property type="entry name" value="NAD(P)-bd_dom_sf"/>
</dbReference>
<evidence type="ECO:0000256" key="1">
    <source>
        <dbReference type="ARBA" id="ARBA00001947"/>
    </source>
</evidence>
<comment type="catalytic activity">
    <reaction evidence="11">
        <text>2-deoxy-scyllo-inosamine + NADP(+) = 3-amino-2,3-dideoxy-scyllo-inosose + NADPH + H(+)</text>
        <dbReference type="Rhea" id="RHEA:33879"/>
        <dbReference type="ChEBI" id="CHEBI:15378"/>
        <dbReference type="ChEBI" id="CHEBI:57783"/>
        <dbReference type="ChEBI" id="CHEBI:58349"/>
        <dbReference type="ChEBI" id="CHEBI:65002"/>
        <dbReference type="ChEBI" id="CHEBI:65003"/>
        <dbReference type="EC" id="1.1.1.329"/>
    </reaction>
</comment>
<dbReference type="EC" id="1.1.1.329" evidence="8"/>
<comment type="function">
    <text evidence="5">Catalyzes the oxidation of 2-deoxy-scyllo-inosamine (DOIA) with NAD(+) or NADP(+), forming 3-amino-2,3-dideoxy-scyllo-inosose (amino-DOI).</text>
</comment>
<evidence type="ECO:0000256" key="12">
    <source>
        <dbReference type="RuleBase" id="RU361277"/>
    </source>
</evidence>
<keyword evidence="3 12" id="KW-0862">Zinc</keyword>
<comment type="similarity">
    <text evidence="7">Belongs to the zinc-containing alcohol dehydrogenase family. DOIA dehydrogenase subfamily.</text>
</comment>
<evidence type="ECO:0000256" key="7">
    <source>
        <dbReference type="ARBA" id="ARBA00038004"/>
    </source>
</evidence>
<dbReference type="Proteomes" id="UP001551329">
    <property type="component" value="Unassembled WGS sequence"/>
</dbReference>
<comment type="catalytic activity">
    <reaction evidence="10">
        <text>2-deoxy-scyllo-inosamine + NAD(+) = 3-amino-2,3-dideoxy-scyllo-inosose + NADH + H(+)</text>
        <dbReference type="Rhea" id="RHEA:33883"/>
        <dbReference type="ChEBI" id="CHEBI:15378"/>
        <dbReference type="ChEBI" id="CHEBI:57540"/>
        <dbReference type="ChEBI" id="CHEBI:57945"/>
        <dbReference type="ChEBI" id="CHEBI:65002"/>
        <dbReference type="ChEBI" id="CHEBI:65003"/>
        <dbReference type="EC" id="1.1.1.329"/>
    </reaction>
</comment>
<gene>
    <name evidence="14" type="ORF">AB0A88_16830</name>
</gene>
<evidence type="ECO:0000313" key="14">
    <source>
        <dbReference type="EMBL" id="MEU7071792.1"/>
    </source>
</evidence>
<dbReference type="InterPro" id="IPR011032">
    <property type="entry name" value="GroES-like_sf"/>
</dbReference>
<evidence type="ECO:0000256" key="4">
    <source>
        <dbReference type="ARBA" id="ARBA00023002"/>
    </source>
</evidence>
<dbReference type="Pfam" id="PF08240">
    <property type="entry name" value="ADH_N"/>
    <property type="match status" value="1"/>
</dbReference>
<name>A0ABV3CAI9_9ACTN</name>
<dbReference type="Gene3D" id="3.90.180.10">
    <property type="entry name" value="Medium-chain alcohol dehydrogenases, catalytic domain"/>
    <property type="match status" value="1"/>
</dbReference>
<reference evidence="14 15" key="1">
    <citation type="submission" date="2024-06" db="EMBL/GenBank/DDBJ databases">
        <title>The Natural Products Discovery Center: Release of the First 8490 Sequenced Strains for Exploring Actinobacteria Biosynthetic Diversity.</title>
        <authorList>
            <person name="Kalkreuter E."/>
            <person name="Kautsar S.A."/>
            <person name="Yang D."/>
            <person name="Bader C.D."/>
            <person name="Teijaro C.N."/>
            <person name="Fluegel L."/>
            <person name="Davis C.M."/>
            <person name="Simpson J.R."/>
            <person name="Lauterbach L."/>
            <person name="Steele A.D."/>
            <person name="Gui C."/>
            <person name="Meng S."/>
            <person name="Li G."/>
            <person name="Viehrig K."/>
            <person name="Ye F."/>
            <person name="Su P."/>
            <person name="Kiefer A.F."/>
            <person name="Nichols A."/>
            <person name="Cepeda A.J."/>
            <person name="Yan W."/>
            <person name="Fan B."/>
            <person name="Jiang Y."/>
            <person name="Adhikari A."/>
            <person name="Zheng C.-J."/>
            <person name="Schuster L."/>
            <person name="Cowan T.M."/>
            <person name="Smanski M.J."/>
            <person name="Chevrette M.G."/>
            <person name="De Carvalho L.P.S."/>
            <person name="Shen B."/>
        </authorList>
    </citation>
    <scope>NUCLEOTIDE SEQUENCE [LARGE SCALE GENOMIC DNA]</scope>
    <source>
        <strain evidence="14 15">NPDC045974</strain>
    </source>
</reference>
<dbReference type="PROSITE" id="PS00059">
    <property type="entry name" value="ADH_ZINC"/>
    <property type="match status" value="1"/>
</dbReference>
<evidence type="ECO:0000256" key="6">
    <source>
        <dbReference type="ARBA" id="ARBA00037908"/>
    </source>
</evidence>
<dbReference type="SUPFAM" id="SSF50129">
    <property type="entry name" value="GroES-like"/>
    <property type="match status" value="1"/>
</dbReference>
<evidence type="ECO:0000256" key="8">
    <source>
        <dbReference type="ARBA" id="ARBA00039102"/>
    </source>
</evidence>
<comment type="pathway">
    <text evidence="6">Metabolic intermediate biosynthesis; 2-deoxystreptamine biosynthesis; 2-deoxystreptamine from D-glucose 6-phosphate: step 3/4.</text>
</comment>
<dbReference type="InterPro" id="IPR013154">
    <property type="entry name" value="ADH-like_N"/>
</dbReference>
<evidence type="ECO:0000256" key="5">
    <source>
        <dbReference type="ARBA" id="ARBA00037678"/>
    </source>
</evidence>
<keyword evidence="15" id="KW-1185">Reference proteome</keyword>
<dbReference type="InterPro" id="IPR013149">
    <property type="entry name" value="ADH-like_C"/>
</dbReference>
<organism evidence="14 15">
    <name type="scientific">Streptomyces narbonensis</name>
    <dbReference type="NCBI Taxonomy" id="67333"/>
    <lineage>
        <taxon>Bacteria</taxon>
        <taxon>Bacillati</taxon>
        <taxon>Actinomycetota</taxon>
        <taxon>Actinomycetes</taxon>
        <taxon>Kitasatosporales</taxon>
        <taxon>Streptomycetaceae</taxon>
        <taxon>Streptomyces</taxon>
    </lineage>
</organism>
<protein>
    <recommendedName>
        <fullName evidence="9">2-deoxy-scyllo-inosamine dehydrogenase</fullName>
        <ecNumber evidence="8">1.1.1.329</ecNumber>
    </recommendedName>
</protein>
<evidence type="ECO:0000256" key="11">
    <source>
        <dbReference type="ARBA" id="ARBA00049085"/>
    </source>
</evidence>
<keyword evidence="2 12" id="KW-0479">Metal-binding</keyword>
<comment type="cofactor">
    <cofactor evidence="1 12">
        <name>Zn(2+)</name>
        <dbReference type="ChEBI" id="CHEBI:29105"/>
    </cofactor>
</comment>
<comment type="caution">
    <text evidence="14">The sequence shown here is derived from an EMBL/GenBank/DDBJ whole genome shotgun (WGS) entry which is preliminary data.</text>
</comment>
<proteinExistence type="inferred from homology"/>
<dbReference type="InterPro" id="IPR002328">
    <property type="entry name" value="ADH_Zn_CS"/>
</dbReference>
<evidence type="ECO:0000256" key="9">
    <source>
        <dbReference type="ARBA" id="ARBA00039387"/>
    </source>
</evidence>
<dbReference type="InterPro" id="IPR020843">
    <property type="entry name" value="ER"/>
</dbReference>
<evidence type="ECO:0000256" key="3">
    <source>
        <dbReference type="ARBA" id="ARBA00022833"/>
    </source>
</evidence>
<dbReference type="Pfam" id="PF00107">
    <property type="entry name" value="ADH_zinc_N"/>
    <property type="match status" value="1"/>
</dbReference>
<dbReference type="SMART" id="SM00829">
    <property type="entry name" value="PKS_ER"/>
    <property type="match status" value="1"/>
</dbReference>
<evidence type="ECO:0000256" key="10">
    <source>
        <dbReference type="ARBA" id="ARBA00048685"/>
    </source>
</evidence>
<dbReference type="PANTHER" id="PTHR43401:SF5">
    <property type="entry name" value="ALCOHOL DEHYDROGENASE-RELATED"/>
    <property type="match status" value="1"/>
</dbReference>
<accession>A0ABV3CAI9</accession>
<evidence type="ECO:0000313" key="15">
    <source>
        <dbReference type="Proteomes" id="UP001551329"/>
    </source>
</evidence>
<dbReference type="EMBL" id="JBEZAE010000009">
    <property type="protein sequence ID" value="MEU7071792.1"/>
    <property type="molecule type" value="Genomic_DNA"/>
</dbReference>
<dbReference type="InterPro" id="IPR050129">
    <property type="entry name" value="Zn_alcohol_dh"/>
</dbReference>
<feature type="domain" description="Enoyl reductase (ER)" evidence="13">
    <location>
        <begin position="24"/>
        <end position="348"/>
    </location>
</feature>